<name>A0A3S5B6W1_9PLAT</name>
<gene>
    <name evidence="2" type="ORF">PXEA_LOCUS35334</name>
</gene>
<accession>A0A3S5B6W1</accession>
<evidence type="ECO:0000313" key="2">
    <source>
        <dbReference type="EMBL" id="VEL41894.1"/>
    </source>
</evidence>
<protein>
    <submittedName>
        <fullName evidence="2">Uncharacterized protein</fullName>
    </submittedName>
</protein>
<dbReference type="AlphaFoldDB" id="A0A3S5B6W1"/>
<proteinExistence type="predicted"/>
<keyword evidence="3" id="KW-1185">Reference proteome</keyword>
<sequence>MTGLPGFGLGASWGPIPGRIEGATFRLASTNPELITLDDHLVAKKTPIIGNDLHADTNKSDQVPRPPSRASLNPVRIHSATNIRRVSIRVQHHKECLEFNGRNSRILANNFKSNKADGKDFARHNRPKTHLFFVKQPNDDCESFMVDVRSVNPQQADHPDLDSNNDSRVKNSVLECQRTAGNEIGLTDHVMTQAYYKTELKNAKGGERKNGWHRPYLVWRRPSMADRWHTSENWNGGPPPNQKMILLEKTDAGQKRGENRNLEILQPRIQLSMPPIGN</sequence>
<evidence type="ECO:0000256" key="1">
    <source>
        <dbReference type="SAM" id="MobiDB-lite"/>
    </source>
</evidence>
<evidence type="ECO:0000313" key="3">
    <source>
        <dbReference type="Proteomes" id="UP000784294"/>
    </source>
</evidence>
<dbReference type="EMBL" id="CAAALY010271538">
    <property type="protein sequence ID" value="VEL41894.1"/>
    <property type="molecule type" value="Genomic_DNA"/>
</dbReference>
<reference evidence="2" key="1">
    <citation type="submission" date="2018-11" db="EMBL/GenBank/DDBJ databases">
        <authorList>
            <consortium name="Pathogen Informatics"/>
        </authorList>
    </citation>
    <scope>NUCLEOTIDE SEQUENCE</scope>
</reference>
<dbReference type="Proteomes" id="UP000784294">
    <property type="component" value="Unassembled WGS sequence"/>
</dbReference>
<comment type="caution">
    <text evidence="2">The sequence shown here is derived from an EMBL/GenBank/DDBJ whole genome shotgun (WGS) entry which is preliminary data.</text>
</comment>
<organism evidence="2 3">
    <name type="scientific">Protopolystoma xenopodis</name>
    <dbReference type="NCBI Taxonomy" id="117903"/>
    <lineage>
        <taxon>Eukaryota</taxon>
        <taxon>Metazoa</taxon>
        <taxon>Spiralia</taxon>
        <taxon>Lophotrochozoa</taxon>
        <taxon>Platyhelminthes</taxon>
        <taxon>Monogenea</taxon>
        <taxon>Polyopisthocotylea</taxon>
        <taxon>Polystomatidea</taxon>
        <taxon>Polystomatidae</taxon>
        <taxon>Protopolystoma</taxon>
    </lineage>
</organism>
<feature type="region of interest" description="Disordered" evidence="1">
    <location>
        <begin position="51"/>
        <end position="72"/>
    </location>
</feature>